<dbReference type="OrthoDB" id="5242612at2"/>
<dbReference type="Pfam" id="PF08291">
    <property type="entry name" value="Peptidase_M15_3"/>
    <property type="match status" value="1"/>
</dbReference>
<name>A0A1I1FHH7_BREAD</name>
<dbReference type="RefSeq" id="WP_159428243.1">
    <property type="nucleotide sequence ID" value="NZ_FOKY01000030.1"/>
</dbReference>
<keyword evidence="3" id="KW-1185">Reference proteome</keyword>
<protein>
    <submittedName>
        <fullName evidence="2">Peptidase M15</fullName>
    </submittedName>
</protein>
<sequence>MKYFTMAELIKSQTAAQSFLNNIPGLAEKAMLEELVVTVSDPLREAWRSPIKLTCAYRSNEVNKKVGGHPNSHHIYGCAADIVCLKQEQDRMMKILIANPHVDLCQNYPDRNFIHVNIARPGQKPRNLALTQYKNQKAIPYKK</sequence>
<organism evidence="2 3">
    <name type="scientific">Brevinema andersonii</name>
    <dbReference type="NCBI Taxonomy" id="34097"/>
    <lineage>
        <taxon>Bacteria</taxon>
        <taxon>Pseudomonadati</taxon>
        <taxon>Spirochaetota</taxon>
        <taxon>Spirochaetia</taxon>
        <taxon>Brevinematales</taxon>
        <taxon>Brevinemataceae</taxon>
        <taxon>Brevinema</taxon>
    </lineage>
</organism>
<gene>
    <name evidence="2" type="ORF">SAMN02745150_01455</name>
</gene>
<dbReference type="EMBL" id="FOKY01000030">
    <property type="protein sequence ID" value="SFB96510.1"/>
    <property type="molecule type" value="Genomic_DNA"/>
</dbReference>
<dbReference type="Proteomes" id="UP000240042">
    <property type="component" value="Unassembled WGS sequence"/>
</dbReference>
<proteinExistence type="predicted"/>
<feature type="domain" description="Peptidase M15A C-terminal" evidence="1">
    <location>
        <begin position="2"/>
        <end position="116"/>
    </location>
</feature>
<reference evidence="3" key="1">
    <citation type="submission" date="2016-10" db="EMBL/GenBank/DDBJ databases">
        <authorList>
            <person name="Varghese N."/>
            <person name="Submissions S."/>
        </authorList>
    </citation>
    <scope>NUCLEOTIDE SEQUENCE [LARGE SCALE GENOMIC DNA]</scope>
    <source>
        <strain evidence="3">ATCC 43811</strain>
    </source>
</reference>
<accession>A0A1I1FHH7</accession>
<dbReference type="InterPro" id="IPR009045">
    <property type="entry name" value="Zn_M74/Hedgehog-like"/>
</dbReference>
<dbReference type="STRING" id="34097.SAMN02745150_01455"/>
<dbReference type="SUPFAM" id="SSF55166">
    <property type="entry name" value="Hedgehog/DD-peptidase"/>
    <property type="match status" value="1"/>
</dbReference>
<evidence type="ECO:0000313" key="2">
    <source>
        <dbReference type="EMBL" id="SFB96510.1"/>
    </source>
</evidence>
<evidence type="ECO:0000313" key="3">
    <source>
        <dbReference type="Proteomes" id="UP000240042"/>
    </source>
</evidence>
<dbReference type="InterPro" id="IPR013230">
    <property type="entry name" value="Peptidase_M15A_C"/>
</dbReference>
<dbReference type="AlphaFoldDB" id="A0A1I1FHH7"/>
<dbReference type="Gene3D" id="3.30.1380.10">
    <property type="match status" value="1"/>
</dbReference>
<evidence type="ECO:0000259" key="1">
    <source>
        <dbReference type="Pfam" id="PF08291"/>
    </source>
</evidence>